<proteinExistence type="predicted"/>
<gene>
    <name evidence="5" type="ORF">L2W38_05630</name>
</gene>
<dbReference type="SMART" id="SM00866">
    <property type="entry name" value="UTRA"/>
    <property type="match status" value="1"/>
</dbReference>
<dbReference type="Gene3D" id="3.40.1410.10">
    <property type="entry name" value="Chorismate lyase-like"/>
    <property type="match status" value="1"/>
</dbReference>
<evidence type="ECO:0000259" key="4">
    <source>
        <dbReference type="PROSITE" id="PS50949"/>
    </source>
</evidence>
<keyword evidence="6" id="KW-1185">Reference proteome</keyword>
<comment type="caution">
    <text evidence="5">The sequence shown here is derived from an EMBL/GenBank/DDBJ whole genome shotgun (WGS) entry which is preliminary data.</text>
</comment>
<dbReference type="PANTHER" id="PTHR44846:SF1">
    <property type="entry name" value="MANNOSYL-D-GLYCERATE TRANSPORT_METABOLISM SYSTEM REPRESSOR MNGR-RELATED"/>
    <property type="match status" value="1"/>
</dbReference>
<evidence type="ECO:0000313" key="5">
    <source>
        <dbReference type="EMBL" id="MCF4142288.1"/>
    </source>
</evidence>
<evidence type="ECO:0000313" key="6">
    <source>
        <dbReference type="Proteomes" id="UP001200430"/>
    </source>
</evidence>
<organism evidence="5 6">
    <name type="scientific">Dethiosulfovibrio marinus</name>
    <dbReference type="NCBI Taxonomy" id="133532"/>
    <lineage>
        <taxon>Bacteria</taxon>
        <taxon>Thermotogati</taxon>
        <taxon>Synergistota</taxon>
        <taxon>Synergistia</taxon>
        <taxon>Synergistales</taxon>
        <taxon>Dethiosulfovibrionaceae</taxon>
        <taxon>Dethiosulfovibrio</taxon>
    </lineage>
</organism>
<dbReference type="InterPro" id="IPR036388">
    <property type="entry name" value="WH-like_DNA-bd_sf"/>
</dbReference>
<evidence type="ECO:0000256" key="3">
    <source>
        <dbReference type="ARBA" id="ARBA00023163"/>
    </source>
</evidence>
<dbReference type="Pfam" id="PF07702">
    <property type="entry name" value="UTRA"/>
    <property type="match status" value="1"/>
</dbReference>
<dbReference type="SUPFAM" id="SSF46785">
    <property type="entry name" value="Winged helix' DNA-binding domain"/>
    <property type="match status" value="1"/>
</dbReference>
<keyword evidence="1" id="KW-0805">Transcription regulation</keyword>
<dbReference type="InterPro" id="IPR050679">
    <property type="entry name" value="Bact_HTH_transcr_reg"/>
</dbReference>
<keyword evidence="3" id="KW-0804">Transcription</keyword>
<dbReference type="InterPro" id="IPR000524">
    <property type="entry name" value="Tscrpt_reg_HTH_GntR"/>
</dbReference>
<keyword evidence="2" id="KW-0238">DNA-binding</keyword>
<dbReference type="Gene3D" id="1.10.10.10">
    <property type="entry name" value="Winged helix-like DNA-binding domain superfamily/Winged helix DNA-binding domain"/>
    <property type="match status" value="1"/>
</dbReference>
<dbReference type="RefSeq" id="WP_236099042.1">
    <property type="nucleotide sequence ID" value="NZ_JAKGUD010000004.1"/>
</dbReference>
<name>A0ABS9EM62_9BACT</name>
<evidence type="ECO:0000256" key="2">
    <source>
        <dbReference type="ARBA" id="ARBA00023125"/>
    </source>
</evidence>
<dbReference type="PROSITE" id="PS50949">
    <property type="entry name" value="HTH_GNTR"/>
    <property type="match status" value="1"/>
</dbReference>
<feature type="domain" description="HTH gntR-type" evidence="4">
    <location>
        <begin position="9"/>
        <end position="77"/>
    </location>
</feature>
<dbReference type="InterPro" id="IPR011663">
    <property type="entry name" value="UTRA"/>
</dbReference>
<sequence>MISRERRGVALYLTIGRTIQEKITSGEWEEGFKLPSEPDLAADFQVSRFTVRQAINELVEKGYLIRRRGNGTFVSKPSFEGNFVKSFFPSDLGSLHKLISLQKIEATPFVGKRLDLPERCIVTELYRSRYILDDASPAILEKTYFKSDLIPDIEDMDMSGRLYEYIMTRRGIELVKAKSVIEAVLPQENESEILLCPMGHPLLMMTRICFTTGEKPVLLTKSLIRTDRCKLSMEDTM</sequence>
<dbReference type="Pfam" id="PF00392">
    <property type="entry name" value="GntR"/>
    <property type="match status" value="1"/>
</dbReference>
<dbReference type="CDD" id="cd07377">
    <property type="entry name" value="WHTH_GntR"/>
    <property type="match status" value="1"/>
</dbReference>
<dbReference type="EMBL" id="JAKGUD010000004">
    <property type="protein sequence ID" value="MCF4142288.1"/>
    <property type="molecule type" value="Genomic_DNA"/>
</dbReference>
<protein>
    <submittedName>
        <fullName evidence="5">GntR family transcriptional regulator</fullName>
    </submittedName>
</protein>
<dbReference type="Proteomes" id="UP001200430">
    <property type="component" value="Unassembled WGS sequence"/>
</dbReference>
<dbReference type="SMART" id="SM00345">
    <property type="entry name" value="HTH_GNTR"/>
    <property type="match status" value="1"/>
</dbReference>
<dbReference type="SUPFAM" id="SSF64288">
    <property type="entry name" value="Chorismate lyase-like"/>
    <property type="match status" value="1"/>
</dbReference>
<accession>A0ABS9EM62</accession>
<dbReference type="InterPro" id="IPR028978">
    <property type="entry name" value="Chorismate_lyase_/UTRA_dom_sf"/>
</dbReference>
<dbReference type="PRINTS" id="PR00035">
    <property type="entry name" value="HTHGNTR"/>
</dbReference>
<dbReference type="InterPro" id="IPR036390">
    <property type="entry name" value="WH_DNA-bd_sf"/>
</dbReference>
<dbReference type="PANTHER" id="PTHR44846">
    <property type="entry name" value="MANNOSYL-D-GLYCERATE TRANSPORT/METABOLISM SYSTEM REPRESSOR MNGR-RELATED"/>
    <property type="match status" value="1"/>
</dbReference>
<reference evidence="5 6" key="1">
    <citation type="submission" date="2022-01" db="EMBL/GenBank/DDBJ databases">
        <title>Dethiosulfovibrio faecalis sp. nov., a novel proteolytic, non-sulfur-reducing bacterium isolated from a marine aquaculture solid waste bioreactor.</title>
        <authorList>
            <person name="Grabowski S."/>
            <person name="Apolinario E."/>
            <person name="Schneider N."/>
            <person name="Marshall C.W."/>
            <person name="Sowers K.R."/>
        </authorList>
    </citation>
    <scope>NUCLEOTIDE SEQUENCE [LARGE SCALE GENOMIC DNA]</scope>
    <source>
        <strain evidence="5 6">DSM 12537</strain>
    </source>
</reference>
<evidence type="ECO:0000256" key="1">
    <source>
        <dbReference type="ARBA" id="ARBA00023015"/>
    </source>
</evidence>